<organism evidence="2 3">
    <name type="scientific">Tribonema minus</name>
    <dbReference type="NCBI Taxonomy" id="303371"/>
    <lineage>
        <taxon>Eukaryota</taxon>
        <taxon>Sar</taxon>
        <taxon>Stramenopiles</taxon>
        <taxon>Ochrophyta</taxon>
        <taxon>PX clade</taxon>
        <taxon>Xanthophyceae</taxon>
        <taxon>Tribonematales</taxon>
        <taxon>Tribonemataceae</taxon>
        <taxon>Tribonema</taxon>
    </lineage>
</organism>
<feature type="compositionally biased region" description="Low complexity" evidence="1">
    <location>
        <begin position="26"/>
        <end position="42"/>
    </location>
</feature>
<keyword evidence="3" id="KW-1185">Reference proteome</keyword>
<comment type="caution">
    <text evidence="2">The sequence shown here is derived from an EMBL/GenBank/DDBJ whole genome shotgun (WGS) entry which is preliminary data.</text>
</comment>
<dbReference type="OrthoDB" id="10611455at2759"/>
<dbReference type="AlphaFoldDB" id="A0A835Z599"/>
<proteinExistence type="predicted"/>
<gene>
    <name evidence="2" type="ORF">JKP88DRAFT_254199</name>
</gene>
<evidence type="ECO:0000256" key="1">
    <source>
        <dbReference type="SAM" id="MobiDB-lite"/>
    </source>
</evidence>
<dbReference type="Proteomes" id="UP000664859">
    <property type="component" value="Unassembled WGS sequence"/>
</dbReference>
<sequence>MAGADSGGAAGGQFVQGQGAGGDAGGRQQQQQQQSAAAEAATGAPLRHANRAVFTAANEGALACAMAHCPTCIYEVTFPGAGTLGLNLRPVLLLRGARAGPLAAPRICVEVKDVQQQFLTTVIQPRDLIVAVNGRVLGGAAFTFEKAIAMLSTAPPPRTLRFARIPALDPLEVELSTRVTPCATFDIQLPPSPSDMPRLVTAQIDPGAPAFFILNPPTRGLVPLPKRARRAARA</sequence>
<feature type="region of interest" description="Disordered" evidence="1">
    <location>
        <begin position="1"/>
        <end position="42"/>
    </location>
</feature>
<name>A0A835Z599_9STRA</name>
<evidence type="ECO:0000313" key="3">
    <source>
        <dbReference type="Proteomes" id="UP000664859"/>
    </source>
</evidence>
<evidence type="ECO:0008006" key="4">
    <source>
        <dbReference type="Google" id="ProtNLM"/>
    </source>
</evidence>
<accession>A0A835Z599</accession>
<dbReference type="EMBL" id="JAFCMP010000096">
    <property type="protein sequence ID" value="KAG5187051.1"/>
    <property type="molecule type" value="Genomic_DNA"/>
</dbReference>
<protein>
    <recommendedName>
        <fullName evidence="4">PDZ domain-containing protein</fullName>
    </recommendedName>
</protein>
<reference evidence="2" key="1">
    <citation type="submission" date="2021-02" db="EMBL/GenBank/DDBJ databases">
        <title>First Annotated Genome of the Yellow-green Alga Tribonema minus.</title>
        <authorList>
            <person name="Mahan K.M."/>
        </authorList>
    </citation>
    <scope>NUCLEOTIDE SEQUENCE</scope>
    <source>
        <strain evidence="2">UTEX B ZZ1240</strain>
    </source>
</reference>
<feature type="compositionally biased region" description="Gly residues" evidence="1">
    <location>
        <begin position="1"/>
        <end position="11"/>
    </location>
</feature>
<evidence type="ECO:0000313" key="2">
    <source>
        <dbReference type="EMBL" id="KAG5187051.1"/>
    </source>
</evidence>